<comment type="caution">
    <text evidence="1">The sequence shown here is derived from an EMBL/GenBank/DDBJ whole genome shotgun (WGS) entry which is preliminary data.</text>
</comment>
<gene>
    <name evidence="1" type="ORF">FA13DRAFT_1344394</name>
</gene>
<sequence length="239" mass="26731">MELPIRECSGGAVEAVVMVSHVGHRIRRLRRDQWSRGLMLSLFPEHVHSLPDFHSLLVVGNYHASAPIHLALSYARENSESRPLVLSPSRIALKDALAGLNDDWLASNSLCGRMVDAISRIDMLPNSYPPTPVHLAMLLSTLRLPINGEDTLEMDVNPKTTRLAIPGLVILHEPSQYFASVVDQCTVHTYTSLIAQTFSALTPLSDPPWGISDFLWKLHRSRSPPRSRKQLKTTQWMTC</sequence>
<dbReference type="EMBL" id="QPFP01000007">
    <property type="protein sequence ID" value="TEB35453.1"/>
    <property type="molecule type" value="Genomic_DNA"/>
</dbReference>
<protein>
    <submittedName>
        <fullName evidence="1">Uncharacterized protein</fullName>
    </submittedName>
</protein>
<keyword evidence="2" id="KW-1185">Reference proteome</keyword>
<evidence type="ECO:0000313" key="2">
    <source>
        <dbReference type="Proteomes" id="UP000298030"/>
    </source>
</evidence>
<name>A0A4Y7TMN2_COPMI</name>
<dbReference type="STRING" id="71717.A0A4Y7TMN2"/>
<accession>A0A4Y7TMN2</accession>
<reference evidence="1 2" key="1">
    <citation type="journal article" date="2019" name="Nat. Ecol. Evol.">
        <title>Megaphylogeny resolves global patterns of mushroom evolution.</title>
        <authorList>
            <person name="Varga T."/>
            <person name="Krizsan K."/>
            <person name="Foldi C."/>
            <person name="Dima B."/>
            <person name="Sanchez-Garcia M."/>
            <person name="Sanchez-Ramirez S."/>
            <person name="Szollosi G.J."/>
            <person name="Szarkandi J.G."/>
            <person name="Papp V."/>
            <person name="Albert L."/>
            <person name="Andreopoulos W."/>
            <person name="Angelini C."/>
            <person name="Antonin V."/>
            <person name="Barry K.W."/>
            <person name="Bougher N.L."/>
            <person name="Buchanan P."/>
            <person name="Buyck B."/>
            <person name="Bense V."/>
            <person name="Catcheside P."/>
            <person name="Chovatia M."/>
            <person name="Cooper J."/>
            <person name="Damon W."/>
            <person name="Desjardin D."/>
            <person name="Finy P."/>
            <person name="Geml J."/>
            <person name="Haridas S."/>
            <person name="Hughes K."/>
            <person name="Justo A."/>
            <person name="Karasinski D."/>
            <person name="Kautmanova I."/>
            <person name="Kiss B."/>
            <person name="Kocsube S."/>
            <person name="Kotiranta H."/>
            <person name="LaButti K.M."/>
            <person name="Lechner B.E."/>
            <person name="Liimatainen K."/>
            <person name="Lipzen A."/>
            <person name="Lukacs Z."/>
            <person name="Mihaltcheva S."/>
            <person name="Morgado L.N."/>
            <person name="Niskanen T."/>
            <person name="Noordeloos M.E."/>
            <person name="Ohm R.A."/>
            <person name="Ortiz-Santana B."/>
            <person name="Ovrebo C."/>
            <person name="Racz N."/>
            <person name="Riley R."/>
            <person name="Savchenko A."/>
            <person name="Shiryaev A."/>
            <person name="Soop K."/>
            <person name="Spirin V."/>
            <person name="Szebenyi C."/>
            <person name="Tomsovsky M."/>
            <person name="Tulloss R.E."/>
            <person name="Uehling J."/>
            <person name="Grigoriev I.V."/>
            <person name="Vagvolgyi C."/>
            <person name="Papp T."/>
            <person name="Martin F.M."/>
            <person name="Miettinen O."/>
            <person name="Hibbett D.S."/>
            <person name="Nagy L.G."/>
        </authorList>
    </citation>
    <scope>NUCLEOTIDE SEQUENCE [LARGE SCALE GENOMIC DNA]</scope>
    <source>
        <strain evidence="1 2">FP101781</strain>
    </source>
</reference>
<dbReference type="OrthoDB" id="3224367at2759"/>
<dbReference type="AlphaFoldDB" id="A0A4Y7TMN2"/>
<proteinExistence type="predicted"/>
<evidence type="ECO:0000313" key="1">
    <source>
        <dbReference type="EMBL" id="TEB35453.1"/>
    </source>
</evidence>
<organism evidence="1 2">
    <name type="scientific">Coprinellus micaceus</name>
    <name type="common">Glistening ink-cap mushroom</name>
    <name type="synonym">Coprinus micaceus</name>
    <dbReference type="NCBI Taxonomy" id="71717"/>
    <lineage>
        <taxon>Eukaryota</taxon>
        <taxon>Fungi</taxon>
        <taxon>Dikarya</taxon>
        <taxon>Basidiomycota</taxon>
        <taxon>Agaricomycotina</taxon>
        <taxon>Agaricomycetes</taxon>
        <taxon>Agaricomycetidae</taxon>
        <taxon>Agaricales</taxon>
        <taxon>Agaricineae</taxon>
        <taxon>Psathyrellaceae</taxon>
        <taxon>Coprinellus</taxon>
    </lineage>
</organism>
<dbReference type="Proteomes" id="UP000298030">
    <property type="component" value="Unassembled WGS sequence"/>
</dbReference>